<dbReference type="Proteomes" id="UP000664534">
    <property type="component" value="Unassembled WGS sequence"/>
</dbReference>
<protein>
    <submittedName>
        <fullName evidence="2">Uncharacterized protein</fullName>
    </submittedName>
</protein>
<reference evidence="2" key="1">
    <citation type="submission" date="2021-03" db="EMBL/GenBank/DDBJ databases">
        <authorList>
            <person name="Tagirdzhanova G."/>
        </authorList>
    </citation>
    <scope>NUCLEOTIDE SEQUENCE</scope>
</reference>
<feature type="region of interest" description="Disordered" evidence="1">
    <location>
        <begin position="159"/>
        <end position="200"/>
    </location>
</feature>
<name>A0A8H3J026_9LECA</name>
<keyword evidence="3" id="KW-1185">Reference proteome</keyword>
<feature type="region of interest" description="Disordered" evidence="1">
    <location>
        <begin position="100"/>
        <end position="119"/>
    </location>
</feature>
<evidence type="ECO:0000313" key="3">
    <source>
        <dbReference type="Proteomes" id="UP000664534"/>
    </source>
</evidence>
<sequence length="274" mass="30315">MKQKTRYKTIVLNFEYFEDFDGSDLLDVRHANDAHVPDATDENGPDAETQHGLYVCGFQPLRCLPRYWAVDKSSLRASLKIFEKSIEVLRRLQDPLSPTVSDLTGMGSESGSTRQTSADEVIYPEPIGPQLPSKMVGQMISQEFQSFITNAVNAVVQNLNLPAGPPDPPGPPGNPGLPGNDAVDNGNGNSSQLKSDDVGFFDPAMEGEGPIVTVGRYTFYKDVYAFVDRLKDIAAIKRNDKVREALPTCFRDETFIWYSTGFTELEKTLLRTAL</sequence>
<evidence type="ECO:0000313" key="2">
    <source>
        <dbReference type="EMBL" id="CAF9938255.1"/>
    </source>
</evidence>
<dbReference type="AlphaFoldDB" id="A0A8H3J026"/>
<evidence type="ECO:0000256" key="1">
    <source>
        <dbReference type="SAM" id="MobiDB-lite"/>
    </source>
</evidence>
<dbReference type="OrthoDB" id="4368880at2759"/>
<accession>A0A8H3J026</accession>
<proteinExistence type="predicted"/>
<organism evidence="2 3">
    <name type="scientific">Imshaugia aleurites</name>
    <dbReference type="NCBI Taxonomy" id="172621"/>
    <lineage>
        <taxon>Eukaryota</taxon>
        <taxon>Fungi</taxon>
        <taxon>Dikarya</taxon>
        <taxon>Ascomycota</taxon>
        <taxon>Pezizomycotina</taxon>
        <taxon>Lecanoromycetes</taxon>
        <taxon>OSLEUM clade</taxon>
        <taxon>Lecanoromycetidae</taxon>
        <taxon>Lecanorales</taxon>
        <taxon>Lecanorineae</taxon>
        <taxon>Parmeliaceae</taxon>
        <taxon>Imshaugia</taxon>
    </lineage>
</organism>
<feature type="compositionally biased region" description="Polar residues" evidence="1">
    <location>
        <begin position="100"/>
        <end position="118"/>
    </location>
</feature>
<feature type="compositionally biased region" description="Pro residues" evidence="1">
    <location>
        <begin position="163"/>
        <end position="175"/>
    </location>
</feature>
<dbReference type="EMBL" id="CAJPDT010000107">
    <property type="protein sequence ID" value="CAF9938255.1"/>
    <property type="molecule type" value="Genomic_DNA"/>
</dbReference>
<gene>
    <name evidence="2" type="ORF">IMSHALPRED_000730</name>
</gene>
<comment type="caution">
    <text evidence="2">The sequence shown here is derived from an EMBL/GenBank/DDBJ whole genome shotgun (WGS) entry which is preliminary data.</text>
</comment>